<evidence type="ECO:0000313" key="2">
    <source>
        <dbReference type="Proteomes" id="UP000722050"/>
    </source>
</evidence>
<reference evidence="1" key="1">
    <citation type="submission" date="2020-04" db="EMBL/GenBank/DDBJ databases">
        <title>Deep metagenomics examines the oral microbiome during advanced dental caries in children, revealing novel taxa and co-occurrences with host molecules.</title>
        <authorList>
            <person name="Baker J.L."/>
            <person name="Morton J.T."/>
            <person name="Dinis M."/>
            <person name="Alvarez R."/>
            <person name="Tran N.C."/>
            <person name="Knight R."/>
            <person name="Edlund A."/>
        </authorList>
    </citation>
    <scope>NUCLEOTIDE SEQUENCE</scope>
    <source>
        <strain evidence="1">JCVI_24_bin.8</strain>
    </source>
</reference>
<comment type="caution">
    <text evidence="1">The sequence shown here is derived from an EMBL/GenBank/DDBJ whole genome shotgun (WGS) entry which is preliminary data.</text>
</comment>
<protein>
    <submittedName>
        <fullName evidence="1">DUF3114 domain-containing protein</fullName>
    </submittedName>
</protein>
<organism evidence="1 2">
    <name type="scientific">Mogibacterium diversum</name>
    <dbReference type="NCBI Taxonomy" id="114527"/>
    <lineage>
        <taxon>Bacteria</taxon>
        <taxon>Bacillati</taxon>
        <taxon>Bacillota</taxon>
        <taxon>Clostridia</taxon>
        <taxon>Peptostreptococcales</taxon>
        <taxon>Anaerovoracaceae</taxon>
        <taxon>Mogibacterium</taxon>
    </lineage>
</organism>
<sequence length="358" mass="41339">MFGIKRPKSIDDKTWEKYQEDVTAKVLLLEKQGWPIESIKEFGKYFKEMLGRKGQSSNMSEIVSSCYSDTQIVGTKVFDNMWYAWKADRISASESKKKLSGLMKITGMDKLDEKSSADQLRAVADKINKKMKPDDKFWGSLAGTVEKAYYPNGMKGDLGKQLHLFRYVISYQQAKYIVDNYKGRTDEEKLINYIVKEKIWNWTADESARLHQKLYTNSQNTIIYPNGHSNANGGVNLKVVTNTRFRSEFIIIGDGKFLALLDKDATQDAKANCSSFNYARQNDYIHQVLDVNPAGENYNYEHQFREEARYIHDKYGNRIIDTNTGKEKIFAAPKLSNMNQYENNVNKFQKKFKGRVLS</sequence>
<dbReference type="InterPro" id="IPR021462">
    <property type="entry name" value="DUF3114"/>
</dbReference>
<name>A0A930ED30_9FIRM</name>
<dbReference type="AlphaFoldDB" id="A0A930ED30"/>
<proteinExistence type="predicted"/>
<accession>A0A930ED30</accession>
<gene>
    <name evidence="1" type="ORF">HXM71_01195</name>
</gene>
<dbReference type="Proteomes" id="UP000722050">
    <property type="component" value="Unassembled WGS sequence"/>
</dbReference>
<evidence type="ECO:0000313" key="1">
    <source>
        <dbReference type="EMBL" id="MBF1351723.1"/>
    </source>
</evidence>
<dbReference type="EMBL" id="JABZQH010000022">
    <property type="protein sequence ID" value="MBF1351723.1"/>
    <property type="molecule type" value="Genomic_DNA"/>
</dbReference>
<dbReference type="Pfam" id="PF11311">
    <property type="entry name" value="DUF3114"/>
    <property type="match status" value="1"/>
</dbReference>